<dbReference type="Gene3D" id="3.30.1370.100">
    <property type="entry name" value="MutL, C-terminal domain, regulatory subdomain"/>
    <property type="match status" value="1"/>
</dbReference>
<sequence>MGKVIILPEEIRNKIAAGEVVERPVSVVKELVENSIDAGAKRIIIEIINAGENLISVTDNGEGMSKDDAILALNRFATSKIKKIDDLFKIKTLGFRGEALASIASVSRMEIRTKTEKDKGVFIRVEGGNMLDVLPWEGSVGTSIRVKDLFYNVPARKKFLKTKITESNLIVDFVKKIALAYPDISFQYIDDGKTKFTTLGSGKIEDVIIEVFKNINLDDFIEFENTHGDYSIWGLLSKPGKLVSIKPQDFFYVNKRWVRNLSIFQALKEGYKGRILEGYYPFAILFLKVPYDEVDVNVHPTKREVKFEKEKEIFSFIENSIRKALENYEKTFRRVDLDQNIKVNGENYETDKKIIQENIQLPLTSIEKTYISEKTEKYLPKTKKSFSFRIVGQIFNNYVIVETGDKVFIIDQHAAHERIRYERLKEELNLGLLQNVEIILPIIIDVSLEEKKQLEEKREILEKFAFSWEDFGPNRIRLIKVPYEFLNFEPVSIESLFKEIISEINEKDLEVLEDKIVKSMACHGAIRSGDILIKEEMEALIQMVFDNQIPITCPHGRPYIWEIKKEELEKYFHRK</sequence>
<evidence type="ECO:0000256" key="3">
    <source>
        <dbReference type="ARBA" id="ARBA00022763"/>
    </source>
</evidence>
<name>A0A7C3MJ13_DICTH</name>
<keyword evidence="8" id="KW-0540">Nuclease</keyword>
<dbReference type="GO" id="GO:0006298">
    <property type="term" value="P:mismatch repair"/>
    <property type="evidence" value="ECO:0007669"/>
    <property type="project" value="UniProtKB-UniRule"/>
</dbReference>
<keyword evidence="8" id="KW-0255">Endonuclease</keyword>
<dbReference type="GO" id="GO:0140664">
    <property type="term" value="F:ATP-dependent DNA damage sensor activity"/>
    <property type="evidence" value="ECO:0007669"/>
    <property type="project" value="InterPro"/>
</dbReference>
<feature type="domain" description="MutL C-terminal dimerisation" evidence="6">
    <location>
        <begin position="390"/>
        <end position="532"/>
    </location>
</feature>
<dbReference type="SMART" id="SM00853">
    <property type="entry name" value="MutL_C"/>
    <property type="match status" value="1"/>
</dbReference>
<dbReference type="Pfam" id="PF08676">
    <property type="entry name" value="MutL_C"/>
    <property type="match status" value="1"/>
</dbReference>
<accession>A0A7C3MJ13</accession>
<evidence type="ECO:0000256" key="5">
    <source>
        <dbReference type="HAMAP-Rule" id="MF_00149"/>
    </source>
</evidence>
<reference evidence="8" key="1">
    <citation type="journal article" date="2020" name="mSystems">
        <title>Genome- and Community-Level Interaction Insights into Carbon Utilization and Element Cycling Functions of Hydrothermarchaeota in Hydrothermal Sediment.</title>
        <authorList>
            <person name="Zhou Z."/>
            <person name="Liu Y."/>
            <person name="Xu W."/>
            <person name="Pan J."/>
            <person name="Luo Z.H."/>
            <person name="Li M."/>
        </authorList>
    </citation>
    <scope>NUCLEOTIDE SEQUENCE [LARGE SCALE GENOMIC DNA]</scope>
    <source>
        <strain evidence="8">SpSt-81</strain>
    </source>
</reference>
<evidence type="ECO:0000313" key="8">
    <source>
        <dbReference type="EMBL" id="HFX12829.1"/>
    </source>
</evidence>
<dbReference type="FunFam" id="3.30.565.10:FF:000003">
    <property type="entry name" value="DNA mismatch repair endonuclease MutL"/>
    <property type="match status" value="1"/>
</dbReference>
<dbReference type="EMBL" id="DTIN01000009">
    <property type="protein sequence ID" value="HFX12829.1"/>
    <property type="molecule type" value="Genomic_DNA"/>
</dbReference>
<comment type="caution">
    <text evidence="8">The sequence shown here is derived from an EMBL/GenBank/DDBJ whole genome shotgun (WGS) entry which is preliminary data.</text>
</comment>
<evidence type="ECO:0000259" key="6">
    <source>
        <dbReference type="SMART" id="SM00853"/>
    </source>
</evidence>
<dbReference type="CDD" id="cd16926">
    <property type="entry name" value="HATPase_MutL-MLH-PMS-like"/>
    <property type="match status" value="1"/>
</dbReference>
<evidence type="ECO:0000256" key="2">
    <source>
        <dbReference type="ARBA" id="ARBA00021975"/>
    </source>
</evidence>
<dbReference type="GO" id="GO:0005524">
    <property type="term" value="F:ATP binding"/>
    <property type="evidence" value="ECO:0007669"/>
    <property type="project" value="InterPro"/>
</dbReference>
<dbReference type="GO" id="GO:0032300">
    <property type="term" value="C:mismatch repair complex"/>
    <property type="evidence" value="ECO:0007669"/>
    <property type="project" value="InterPro"/>
</dbReference>
<protein>
    <recommendedName>
        <fullName evidence="2 5">DNA mismatch repair protein MutL</fullName>
    </recommendedName>
</protein>
<dbReference type="InterPro" id="IPR042121">
    <property type="entry name" value="MutL_C_regsub"/>
</dbReference>
<keyword evidence="4 5" id="KW-0234">DNA repair</keyword>
<dbReference type="GO" id="GO:0004519">
    <property type="term" value="F:endonuclease activity"/>
    <property type="evidence" value="ECO:0007669"/>
    <property type="project" value="UniProtKB-KW"/>
</dbReference>
<dbReference type="PROSITE" id="PS00058">
    <property type="entry name" value="DNA_MISMATCH_REPAIR_1"/>
    <property type="match status" value="1"/>
</dbReference>
<dbReference type="Gene3D" id="3.30.565.10">
    <property type="entry name" value="Histidine kinase-like ATPase, C-terminal domain"/>
    <property type="match status" value="1"/>
</dbReference>
<dbReference type="PANTHER" id="PTHR10073">
    <property type="entry name" value="DNA MISMATCH REPAIR PROTEIN MLH, PMS, MUTL"/>
    <property type="match status" value="1"/>
</dbReference>
<dbReference type="InterPro" id="IPR014790">
    <property type="entry name" value="MutL_C"/>
</dbReference>
<proteinExistence type="inferred from homology"/>
<dbReference type="InterPro" id="IPR036890">
    <property type="entry name" value="HATPase_C_sf"/>
</dbReference>
<dbReference type="PANTHER" id="PTHR10073:SF12">
    <property type="entry name" value="DNA MISMATCH REPAIR PROTEIN MLH1"/>
    <property type="match status" value="1"/>
</dbReference>
<gene>
    <name evidence="5 8" type="primary">mutL</name>
    <name evidence="8" type="ORF">ENW00_01520</name>
</gene>
<evidence type="ECO:0000259" key="7">
    <source>
        <dbReference type="SMART" id="SM01340"/>
    </source>
</evidence>
<comment type="function">
    <text evidence="5">This protein is involved in the repair of mismatches in DNA. It is required for dam-dependent methyl-directed DNA mismatch repair. May act as a 'molecular matchmaker', a protein that promotes the formation of a stable complex between two or more DNA-binding proteins in an ATP-dependent manner without itself being part of a final effector complex.</text>
</comment>
<dbReference type="InterPro" id="IPR002099">
    <property type="entry name" value="MutL/Mlh/PMS"/>
</dbReference>
<dbReference type="GO" id="GO:0030983">
    <property type="term" value="F:mismatched DNA binding"/>
    <property type="evidence" value="ECO:0007669"/>
    <property type="project" value="InterPro"/>
</dbReference>
<dbReference type="HAMAP" id="MF_00149">
    <property type="entry name" value="DNA_mis_repair"/>
    <property type="match status" value="1"/>
</dbReference>
<dbReference type="InterPro" id="IPR038973">
    <property type="entry name" value="MutL/Mlh/Pms-like"/>
</dbReference>
<dbReference type="InterPro" id="IPR014721">
    <property type="entry name" value="Ribsml_uS5_D2-typ_fold_subgr"/>
</dbReference>
<dbReference type="InterPro" id="IPR020667">
    <property type="entry name" value="DNA_mismatch_repair_MutL"/>
</dbReference>
<dbReference type="AlphaFoldDB" id="A0A7C3MJ13"/>
<comment type="similarity">
    <text evidence="1 5">Belongs to the DNA mismatch repair MutL/HexB family.</text>
</comment>
<dbReference type="Gene3D" id="3.30.1540.20">
    <property type="entry name" value="MutL, C-terminal domain, dimerisation subdomain"/>
    <property type="match status" value="1"/>
</dbReference>
<dbReference type="SUPFAM" id="SSF54211">
    <property type="entry name" value="Ribosomal protein S5 domain 2-like"/>
    <property type="match status" value="1"/>
</dbReference>
<evidence type="ECO:0000256" key="1">
    <source>
        <dbReference type="ARBA" id="ARBA00006082"/>
    </source>
</evidence>
<dbReference type="Gene3D" id="3.30.230.10">
    <property type="match status" value="1"/>
</dbReference>
<dbReference type="InterPro" id="IPR042120">
    <property type="entry name" value="MutL_C_dimsub"/>
</dbReference>
<feature type="domain" description="DNA mismatch repair protein S5" evidence="7">
    <location>
        <begin position="208"/>
        <end position="326"/>
    </location>
</feature>
<dbReference type="SUPFAM" id="SSF118116">
    <property type="entry name" value="DNA mismatch repair protein MutL"/>
    <property type="match status" value="1"/>
</dbReference>
<dbReference type="SUPFAM" id="SSF55874">
    <property type="entry name" value="ATPase domain of HSP90 chaperone/DNA topoisomerase II/histidine kinase"/>
    <property type="match status" value="1"/>
</dbReference>
<organism evidence="8">
    <name type="scientific">Dictyoglomus thermophilum</name>
    <dbReference type="NCBI Taxonomy" id="14"/>
    <lineage>
        <taxon>Bacteria</taxon>
        <taxon>Pseudomonadati</taxon>
        <taxon>Dictyoglomota</taxon>
        <taxon>Dictyoglomia</taxon>
        <taxon>Dictyoglomales</taxon>
        <taxon>Dictyoglomaceae</taxon>
        <taxon>Dictyoglomus</taxon>
    </lineage>
</organism>
<dbReference type="CDD" id="cd00782">
    <property type="entry name" value="MutL_Trans"/>
    <property type="match status" value="1"/>
</dbReference>
<dbReference type="InterPro" id="IPR014762">
    <property type="entry name" value="DNA_mismatch_repair_CS"/>
</dbReference>
<dbReference type="Pfam" id="PF01119">
    <property type="entry name" value="DNA_mis_repair"/>
    <property type="match status" value="1"/>
</dbReference>
<dbReference type="GO" id="GO:0016887">
    <property type="term" value="F:ATP hydrolysis activity"/>
    <property type="evidence" value="ECO:0007669"/>
    <property type="project" value="InterPro"/>
</dbReference>
<dbReference type="Pfam" id="PF13589">
    <property type="entry name" value="HATPase_c_3"/>
    <property type="match status" value="1"/>
</dbReference>
<keyword evidence="3 5" id="KW-0227">DNA damage</keyword>
<dbReference type="InterPro" id="IPR037198">
    <property type="entry name" value="MutL_C_sf"/>
</dbReference>
<dbReference type="SMART" id="SM01340">
    <property type="entry name" value="DNA_mis_repair"/>
    <property type="match status" value="1"/>
</dbReference>
<dbReference type="InterPro" id="IPR020568">
    <property type="entry name" value="Ribosomal_Su5_D2-typ_SF"/>
</dbReference>
<evidence type="ECO:0000256" key="4">
    <source>
        <dbReference type="ARBA" id="ARBA00023204"/>
    </source>
</evidence>
<dbReference type="InterPro" id="IPR013507">
    <property type="entry name" value="DNA_mismatch_S5_2-like"/>
</dbReference>
<dbReference type="NCBIfam" id="TIGR00585">
    <property type="entry name" value="mutl"/>
    <property type="match status" value="1"/>
</dbReference>
<keyword evidence="8" id="KW-0378">Hydrolase</keyword>